<dbReference type="EMBL" id="JACAZH010000001">
    <property type="protein sequence ID" value="KAF7376520.1"/>
    <property type="molecule type" value="Genomic_DNA"/>
</dbReference>
<dbReference type="Proteomes" id="UP000623467">
    <property type="component" value="Unassembled WGS sequence"/>
</dbReference>
<name>A0A8H6ZJ69_9AGAR</name>
<evidence type="ECO:0000313" key="1">
    <source>
        <dbReference type="EMBL" id="KAF7376520.1"/>
    </source>
</evidence>
<proteinExistence type="predicted"/>
<comment type="caution">
    <text evidence="1">The sequence shown here is derived from an EMBL/GenBank/DDBJ whole genome shotgun (WGS) entry which is preliminary data.</text>
</comment>
<sequence length="192" mass="21205">MVNITRIAKSASNWTHKDTEAYNLPFVPGRSASTFFEVTQLPAPPVSNEILTCTNADEATSDDNYHLLSCRHCRTSQLRRRPPSPTSSWLFSRRWDRLDRTPAARATSLDDRSRGTGGSRDTNVVLLVQEGRRMGGPGPDPAYPQFIAQAIAAYQSLTIPGVVFVGTAPTFYKIPVTEELAPCVEREESPPL</sequence>
<dbReference type="OrthoDB" id="3258141at2759"/>
<organism evidence="1 2">
    <name type="scientific">Mycena sanguinolenta</name>
    <dbReference type="NCBI Taxonomy" id="230812"/>
    <lineage>
        <taxon>Eukaryota</taxon>
        <taxon>Fungi</taxon>
        <taxon>Dikarya</taxon>
        <taxon>Basidiomycota</taxon>
        <taxon>Agaricomycotina</taxon>
        <taxon>Agaricomycetes</taxon>
        <taxon>Agaricomycetidae</taxon>
        <taxon>Agaricales</taxon>
        <taxon>Marasmiineae</taxon>
        <taxon>Mycenaceae</taxon>
        <taxon>Mycena</taxon>
    </lineage>
</organism>
<evidence type="ECO:0000313" key="2">
    <source>
        <dbReference type="Proteomes" id="UP000623467"/>
    </source>
</evidence>
<keyword evidence="2" id="KW-1185">Reference proteome</keyword>
<accession>A0A8H6ZJ69</accession>
<dbReference type="AlphaFoldDB" id="A0A8H6ZJ69"/>
<gene>
    <name evidence="1" type="ORF">MSAN_00068000</name>
</gene>
<protein>
    <submittedName>
        <fullName evidence="1">Uncharacterized protein</fullName>
    </submittedName>
</protein>
<reference evidence="1" key="1">
    <citation type="submission" date="2020-05" db="EMBL/GenBank/DDBJ databases">
        <title>Mycena genomes resolve the evolution of fungal bioluminescence.</title>
        <authorList>
            <person name="Tsai I.J."/>
        </authorList>
    </citation>
    <scope>NUCLEOTIDE SEQUENCE</scope>
    <source>
        <strain evidence="1">160909Yilan</strain>
    </source>
</reference>